<evidence type="ECO:0000313" key="4">
    <source>
        <dbReference type="Proteomes" id="UP000294830"/>
    </source>
</evidence>
<sequence>MPLAARTKRTLIVGILAVVLVALFWGISFLNSIIPIVTGYSAKHLCSSVFISNRAQQDVEVLDLSFFPVKYAVNTVSYKDSTVTSRFLWGKSTAVFRRGVGSTLVRDADLASIRRFAFTNAIGYNPDTVRWPLGNVLPDSVAISPNKKLKAVSRELVGGSKYGGHPFAFVVLHNGVPVEEAYRSGFSSKSRLLGWSMGKSVASAIVGVMVANGMADIYQPTGIAEWQHDGRSRITPNDLLRMQSGLQWNEGYGSRSDVTQMLYCSGSFGQYAIGKPLEHPVGSRWTYSSGSSNIVCYWARQHFKSDSAFYAFIYGKLLNRIGLQDAILEPDASGIPAGSSYIYATARDYARFALLYLQDGVFNGQRILPKGWVSYTRTPTPASDGAYGASFWRKGPKSAPELPGDFFSCEGHDGQYVVIIPSRQLAIVVLGYSPRSSNALKLGLLVKDVVAAVG</sequence>
<organism evidence="3 4">
    <name type="scientific">Acetobacteroides hydrogenigenes</name>
    <dbReference type="NCBI Taxonomy" id="979970"/>
    <lineage>
        <taxon>Bacteria</taxon>
        <taxon>Pseudomonadati</taxon>
        <taxon>Bacteroidota</taxon>
        <taxon>Bacteroidia</taxon>
        <taxon>Bacteroidales</taxon>
        <taxon>Rikenellaceae</taxon>
        <taxon>Acetobacteroides</taxon>
    </lineage>
</organism>
<evidence type="ECO:0000256" key="1">
    <source>
        <dbReference type="SAM" id="Phobius"/>
    </source>
</evidence>
<accession>A0A4R2E563</accession>
<dbReference type="InterPro" id="IPR001466">
    <property type="entry name" value="Beta-lactam-related"/>
</dbReference>
<keyword evidence="1" id="KW-1133">Transmembrane helix</keyword>
<dbReference type="InterPro" id="IPR012338">
    <property type="entry name" value="Beta-lactam/transpept-like"/>
</dbReference>
<dbReference type="Pfam" id="PF00144">
    <property type="entry name" value="Beta-lactamase"/>
    <property type="match status" value="1"/>
</dbReference>
<dbReference type="AlphaFoldDB" id="A0A4R2E563"/>
<comment type="caution">
    <text evidence="3">The sequence shown here is derived from an EMBL/GenBank/DDBJ whole genome shotgun (WGS) entry which is preliminary data.</text>
</comment>
<keyword evidence="1" id="KW-0812">Transmembrane</keyword>
<dbReference type="RefSeq" id="WP_131840220.1">
    <property type="nucleotide sequence ID" value="NZ_SLWB01000016.1"/>
</dbReference>
<proteinExistence type="predicted"/>
<dbReference type="EMBL" id="SLWB01000016">
    <property type="protein sequence ID" value="TCN63053.1"/>
    <property type="molecule type" value="Genomic_DNA"/>
</dbReference>
<dbReference type="Proteomes" id="UP000294830">
    <property type="component" value="Unassembled WGS sequence"/>
</dbReference>
<keyword evidence="4" id="KW-1185">Reference proteome</keyword>
<keyword evidence="1" id="KW-0472">Membrane</keyword>
<evidence type="ECO:0000313" key="3">
    <source>
        <dbReference type="EMBL" id="TCN63053.1"/>
    </source>
</evidence>
<feature type="transmembrane region" description="Helical" evidence="1">
    <location>
        <begin position="12"/>
        <end position="37"/>
    </location>
</feature>
<reference evidence="3 4" key="1">
    <citation type="submission" date="2019-03" db="EMBL/GenBank/DDBJ databases">
        <title>Genomic Encyclopedia of Archaeal and Bacterial Type Strains, Phase II (KMG-II): from individual species to whole genera.</title>
        <authorList>
            <person name="Goeker M."/>
        </authorList>
    </citation>
    <scope>NUCLEOTIDE SEQUENCE [LARGE SCALE GENOMIC DNA]</scope>
    <source>
        <strain evidence="3 4">RL-C</strain>
    </source>
</reference>
<evidence type="ECO:0000259" key="2">
    <source>
        <dbReference type="Pfam" id="PF00144"/>
    </source>
</evidence>
<dbReference type="Gene3D" id="3.40.710.10">
    <property type="entry name" value="DD-peptidase/beta-lactamase superfamily"/>
    <property type="match status" value="1"/>
</dbReference>
<dbReference type="PANTHER" id="PTHR43283">
    <property type="entry name" value="BETA-LACTAMASE-RELATED"/>
    <property type="match status" value="1"/>
</dbReference>
<feature type="domain" description="Beta-lactamase-related" evidence="2">
    <location>
        <begin position="168"/>
        <end position="430"/>
    </location>
</feature>
<name>A0A4R2E563_9BACT</name>
<dbReference type="PANTHER" id="PTHR43283:SF7">
    <property type="entry name" value="BETA-LACTAMASE-RELATED DOMAIN-CONTAINING PROTEIN"/>
    <property type="match status" value="1"/>
</dbReference>
<gene>
    <name evidence="3" type="ORF">CLV25_11631</name>
</gene>
<dbReference type="InterPro" id="IPR050789">
    <property type="entry name" value="Diverse_Enzym_Activities"/>
</dbReference>
<protein>
    <submittedName>
        <fullName evidence="3">CubicO group peptidase (Beta-lactamase class C family)</fullName>
    </submittedName>
</protein>
<dbReference type="OrthoDB" id="1185352at2"/>
<dbReference type="SUPFAM" id="SSF56601">
    <property type="entry name" value="beta-lactamase/transpeptidase-like"/>
    <property type="match status" value="1"/>
</dbReference>